<dbReference type="Pfam" id="PF00289">
    <property type="entry name" value="Biotin_carb_N"/>
    <property type="match status" value="1"/>
</dbReference>
<gene>
    <name evidence="10" type="ORF">SAMN05216200_10410</name>
</gene>
<dbReference type="InterPro" id="IPR005479">
    <property type="entry name" value="CPAse_ATP-bd"/>
</dbReference>
<dbReference type="PANTHER" id="PTHR18866:SF33">
    <property type="entry name" value="METHYLCROTONOYL-COA CARBOXYLASE SUBUNIT ALPHA, MITOCHONDRIAL-RELATED"/>
    <property type="match status" value="1"/>
</dbReference>
<dbReference type="EMBL" id="FRDL01000004">
    <property type="protein sequence ID" value="SHN64469.1"/>
    <property type="molecule type" value="Genomic_DNA"/>
</dbReference>
<sequence length="650" mass="68150">MFDSILVANRGEIALRVMRAARSLGLRCIAVHSDEDADAPHVAFADDAACIGPAPAAQSYLNAEAILRAARRTGAQAIHPGYGFLSENADFARAVEAAGLVFVGPPPEAIKLMGDKAAARRRVAEAGVPCLPGYDGPDQSDARLIAEARAIGAPLMVKAAAGGGGRGMRLVRELDALPDALARARAEALAAFGSDALILERAALGARHVEIQIMADAHGATIHLGERDCSVQRRHQKLIEEAPSPALDPELRARMGAAATAAARAAGYRGAGTVEFLLDRGGDFFFLEMNTRLQVEHPVTEAVCGLDLVALQIRVAQGAPLGLAQEDVRLNGHAIEVRLCAEDPAAGFLPSTGPVALWRAPEGVRVDHGVGPRISAHYDSMAAKIIAHGPDRETARRRLIAALERTALLGPATNRGFLIAALRAPLFAQGAATTAFLDEAGVDPAPPLSEEDWALGALAAFLRGRRASRAAMVSDPAGLENWSSAGAAAWTARLRAAEAERALRVSARGAALRVETGAAAFAARIERDEPDGATLRLDERRVRMFHAAQGDALLLALPWRDLRFTRADRAAAAGDQAGPGLVRAPMHGVLTDMAAEPGLEVAQGQRLATLEAMKMQHDIRAPAAGRVKAVHAQAGAQVAAGDPLVEIEEP</sequence>
<dbReference type="FunFam" id="3.40.50.20:FF:000010">
    <property type="entry name" value="Propionyl-CoA carboxylase subunit alpha"/>
    <property type="match status" value="1"/>
</dbReference>
<dbReference type="RefSeq" id="WP_342707601.1">
    <property type="nucleotide sequence ID" value="NZ_FOHL01000004.1"/>
</dbReference>
<keyword evidence="4 6" id="KW-0067">ATP-binding</keyword>
<feature type="domain" description="ATP-grasp" evidence="8">
    <location>
        <begin position="120"/>
        <end position="317"/>
    </location>
</feature>
<comment type="cofactor">
    <cofactor evidence="1">
        <name>biotin</name>
        <dbReference type="ChEBI" id="CHEBI:57586"/>
    </cofactor>
</comment>
<evidence type="ECO:0000256" key="3">
    <source>
        <dbReference type="ARBA" id="ARBA00022741"/>
    </source>
</evidence>
<dbReference type="Pfam" id="PF00364">
    <property type="entry name" value="Biotin_lipoyl"/>
    <property type="match status" value="1"/>
</dbReference>
<reference evidence="10 11" key="1">
    <citation type="submission" date="2016-12" db="EMBL/GenBank/DDBJ databases">
        <authorList>
            <person name="Song W.-J."/>
            <person name="Kurnit D.M."/>
        </authorList>
    </citation>
    <scope>NUCLEOTIDE SEQUENCE [LARGE SCALE GENOMIC DNA]</scope>
    <source>
        <strain evidence="10 11">CGMCC 1.10808</strain>
    </source>
</reference>
<evidence type="ECO:0000256" key="6">
    <source>
        <dbReference type="PROSITE-ProRule" id="PRU00409"/>
    </source>
</evidence>
<accession>A0A1M7T181</accession>
<dbReference type="InterPro" id="IPR005481">
    <property type="entry name" value="BC-like_N"/>
</dbReference>
<dbReference type="PROSITE" id="PS50968">
    <property type="entry name" value="BIOTINYL_LIPOYL"/>
    <property type="match status" value="1"/>
</dbReference>
<dbReference type="PROSITE" id="PS50975">
    <property type="entry name" value="ATP_GRASP"/>
    <property type="match status" value="1"/>
</dbReference>
<evidence type="ECO:0000256" key="4">
    <source>
        <dbReference type="ARBA" id="ARBA00022840"/>
    </source>
</evidence>
<proteinExistence type="predicted"/>
<dbReference type="InterPro" id="IPR011761">
    <property type="entry name" value="ATP-grasp"/>
</dbReference>
<evidence type="ECO:0000313" key="11">
    <source>
        <dbReference type="Proteomes" id="UP000184066"/>
    </source>
</evidence>
<dbReference type="InterPro" id="IPR001882">
    <property type="entry name" value="Biotin_BS"/>
</dbReference>
<dbReference type="FunFam" id="2.40.50.100:FF:000003">
    <property type="entry name" value="Acetyl-CoA carboxylase biotin carboxyl carrier protein"/>
    <property type="match status" value="1"/>
</dbReference>
<dbReference type="InterPro" id="IPR050856">
    <property type="entry name" value="Biotin_carboxylase_complex"/>
</dbReference>
<evidence type="ECO:0000259" key="8">
    <source>
        <dbReference type="PROSITE" id="PS50975"/>
    </source>
</evidence>
<dbReference type="SMART" id="SM00878">
    <property type="entry name" value="Biotin_carb_C"/>
    <property type="match status" value="1"/>
</dbReference>
<dbReference type="GO" id="GO:0005524">
    <property type="term" value="F:ATP binding"/>
    <property type="evidence" value="ECO:0007669"/>
    <property type="project" value="UniProtKB-UniRule"/>
</dbReference>
<dbReference type="STRING" id="1189325.SAMN04488119_10410"/>
<dbReference type="CDD" id="cd06850">
    <property type="entry name" value="biotinyl_domain"/>
    <property type="match status" value="1"/>
</dbReference>
<dbReference type="InterPro" id="IPR005482">
    <property type="entry name" value="Biotin_COase_C"/>
</dbReference>
<dbReference type="AlphaFoldDB" id="A0A1M7T181"/>
<dbReference type="InterPro" id="IPR016185">
    <property type="entry name" value="PreATP-grasp_dom_sf"/>
</dbReference>
<keyword evidence="11" id="KW-1185">Reference proteome</keyword>
<dbReference type="GO" id="GO:0016874">
    <property type="term" value="F:ligase activity"/>
    <property type="evidence" value="ECO:0007669"/>
    <property type="project" value="UniProtKB-KW"/>
</dbReference>
<dbReference type="InterPro" id="IPR011053">
    <property type="entry name" value="Single_hybrid_motif"/>
</dbReference>
<organism evidence="10 11">
    <name type="scientific">Oceanicella actignis</name>
    <dbReference type="NCBI Taxonomy" id="1189325"/>
    <lineage>
        <taxon>Bacteria</taxon>
        <taxon>Pseudomonadati</taxon>
        <taxon>Pseudomonadota</taxon>
        <taxon>Alphaproteobacteria</taxon>
        <taxon>Rhodobacterales</taxon>
        <taxon>Paracoccaceae</taxon>
        <taxon>Oceanicella</taxon>
    </lineage>
</organism>
<dbReference type="InterPro" id="IPR000089">
    <property type="entry name" value="Biotin_lipoyl"/>
</dbReference>
<dbReference type="PROSITE" id="PS50979">
    <property type="entry name" value="BC"/>
    <property type="match status" value="1"/>
</dbReference>
<dbReference type="Pfam" id="PF02786">
    <property type="entry name" value="CPSase_L_D2"/>
    <property type="match status" value="1"/>
</dbReference>
<feature type="domain" description="Lipoyl-binding" evidence="7">
    <location>
        <begin position="573"/>
        <end position="648"/>
    </location>
</feature>
<protein>
    <submittedName>
        <fullName evidence="10">Geranyl-CoA carboxylase alpha subunit</fullName>
    </submittedName>
</protein>
<keyword evidence="5" id="KW-0092">Biotin</keyword>
<dbReference type="PROSITE" id="PS00867">
    <property type="entry name" value="CPSASE_2"/>
    <property type="match status" value="1"/>
</dbReference>
<dbReference type="Pfam" id="PF02785">
    <property type="entry name" value="Biotin_carb_C"/>
    <property type="match status" value="1"/>
</dbReference>
<dbReference type="SUPFAM" id="SSF51246">
    <property type="entry name" value="Rudiment single hybrid motif"/>
    <property type="match status" value="1"/>
</dbReference>
<dbReference type="InterPro" id="IPR011054">
    <property type="entry name" value="Rudment_hybrid_motif"/>
</dbReference>
<evidence type="ECO:0000313" key="10">
    <source>
        <dbReference type="EMBL" id="SHN64469.1"/>
    </source>
</evidence>
<feature type="domain" description="Biotin carboxylation" evidence="9">
    <location>
        <begin position="1"/>
        <end position="442"/>
    </location>
</feature>
<keyword evidence="2" id="KW-0436">Ligase</keyword>
<dbReference type="SUPFAM" id="SSF56059">
    <property type="entry name" value="Glutathione synthetase ATP-binding domain-like"/>
    <property type="match status" value="1"/>
</dbReference>
<name>A0A1M7T181_9RHOB</name>
<dbReference type="Gene3D" id="2.40.50.100">
    <property type="match status" value="1"/>
</dbReference>
<dbReference type="Proteomes" id="UP000184066">
    <property type="component" value="Unassembled WGS sequence"/>
</dbReference>
<dbReference type="InterPro" id="IPR011764">
    <property type="entry name" value="Biotin_carboxylation_dom"/>
</dbReference>
<dbReference type="GO" id="GO:0046872">
    <property type="term" value="F:metal ion binding"/>
    <property type="evidence" value="ECO:0007669"/>
    <property type="project" value="InterPro"/>
</dbReference>
<dbReference type="SUPFAM" id="SSF51230">
    <property type="entry name" value="Single hybrid motif"/>
    <property type="match status" value="1"/>
</dbReference>
<evidence type="ECO:0000259" key="7">
    <source>
        <dbReference type="PROSITE" id="PS50968"/>
    </source>
</evidence>
<evidence type="ECO:0000259" key="9">
    <source>
        <dbReference type="PROSITE" id="PS50979"/>
    </source>
</evidence>
<evidence type="ECO:0000256" key="5">
    <source>
        <dbReference type="ARBA" id="ARBA00023267"/>
    </source>
</evidence>
<dbReference type="PROSITE" id="PS00188">
    <property type="entry name" value="BIOTIN"/>
    <property type="match status" value="1"/>
</dbReference>
<dbReference type="Gene3D" id="3.30.470.20">
    <property type="entry name" value="ATP-grasp fold, B domain"/>
    <property type="match status" value="1"/>
</dbReference>
<dbReference type="PANTHER" id="PTHR18866">
    <property type="entry name" value="CARBOXYLASE:PYRUVATE/ACETYL-COA/PROPIONYL-COA CARBOXYLASE"/>
    <property type="match status" value="1"/>
</dbReference>
<evidence type="ECO:0000256" key="2">
    <source>
        <dbReference type="ARBA" id="ARBA00022598"/>
    </source>
</evidence>
<evidence type="ECO:0000256" key="1">
    <source>
        <dbReference type="ARBA" id="ARBA00001953"/>
    </source>
</evidence>
<keyword evidence="3 6" id="KW-0547">Nucleotide-binding</keyword>
<dbReference type="SUPFAM" id="SSF52440">
    <property type="entry name" value="PreATP-grasp domain"/>
    <property type="match status" value="1"/>
</dbReference>